<dbReference type="AlphaFoldDB" id="A0A1H8LQF7"/>
<gene>
    <name evidence="4" type="ORF">SAMN05216227_104418</name>
</gene>
<evidence type="ECO:0000256" key="1">
    <source>
        <dbReference type="ARBA" id="ARBA00003787"/>
    </source>
</evidence>
<dbReference type="PROSITE" id="PS50801">
    <property type="entry name" value="STAS"/>
    <property type="match status" value="1"/>
</dbReference>
<protein>
    <submittedName>
        <fullName evidence="4">Phospholipid/cholesterol/gamma-HCH transport system permease protein</fullName>
    </submittedName>
</protein>
<dbReference type="Pfam" id="PF02405">
    <property type="entry name" value="MlaE"/>
    <property type="match status" value="1"/>
</dbReference>
<evidence type="ECO:0000256" key="2">
    <source>
        <dbReference type="RuleBase" id="RU362044"/>
    </source>
</evidence>
<keyword evidence="2" id="KW-0997">Cell inner membrane</keyword>
<sequence>MLGKGLIKRHTLNLTTDSPIFQVQTSTDNGTTHVTMQGAFSLAALTTLSKTLTAAAANGPTTIDTANVTRLDTSAAYALAQAEKSGPVTITGLTPDTQALLNTVRRALPKPDRAAQKPKTLSDQLESVGRTMAGAGHFMLELLGYFGLFLDRLVRSIRHPSEFRLTALVHHCQEVGVKAVPIVALMSFLIGIVLAFQGASQLRQFGAEVFVVDLIAVSILRELGILLTAIIVAGRTASAFTAAIGSMKMREEIDAMRTLGIDPATALFVPRILSLLIMLPILGLIANLSGLIGGALMSWVELGISPGMFQSRLVENTGVWHLLVGMIKAPFFALIIGIVGCHAGMQVGSNAESLGQKTSSSVVTAIFAVIVTDAIFSIFFAQVGV</sequence>
<dbReference type="PANTHER" id="PTHR30188">
    <property type="entry name" value="ABC TRANSPORTER PERMEASE PROTEIN-RELATED"/>
    <property type="match status" value="1"/>
</dbReference>
<dbReference type="SUPFAM" id="SSF52091">
    <property type="entry name" value="SpoIIaa-like"/>
    <property type="match status" value="1"/>
</dbReference>
<dbReference type="EMBL" id="FOCO01000044">
    <property type="protein sequence ID" value="SEO07349.1"/>
    <property type="molecule type" value="Genomic_DNA"/>
</dbReference>
<keyword evidence="5" id="KW-1185">Reference proteome</keyword>
<dbReference type="GO" id="GO:0043190">
    <property type="term" value="C:ATP-binding cassette (ABC) transporter complex"/>
    <property type="evidence" value="ECO:0007669"/>
    <property type="project" value="InterPro"/>
</dbReference>
<dbReference type="Gene3D" id="3.30.750.24">
    <property type="entry name" value="STAS domain"/>
    <property type="match status" value="1"/>
</dbReference>
<dbReference type="Proteomes" id="UP000183002">
    <property type="component" value="Unassembled WGS sequence"/>
</dbReference>
<dbReference type="InterPro" id="IPR003453">
    <property type="entry name" value="ABC_MlaE_roteobac"/>
</dbReference>
<feature type="domain" description="STAS" evidence="3">
    <location>
        <begin position="21"/>
        <end position="108"/>
    </location>
</feature>
<proteinExistence type="inferred from homology"/>
<reference evidence="4 5" key="1">
    <citation type="submission" date="2016-10" db="EMBL/GenBank/DDBJ databases">
        <authorList>
            <person name="de Groot N.N."/>
        </authorList>
    </citation>
    <scope>NUCLEOTIDE SEQUENCE [LARGE SCALE GENOMIC DNA]</scope>
    <source>
        <strain evidence="4 5">CGMCC 1.10836</strain>
    </source>
</reference>
<dbReference type="InterPro" id="IPR030802">
    <property type="entry name" value="Permease_MalE"/>
</dbReference>
<keyword evidence="2" id="KW-1003">Cell membrane</keyword>
<organism evidence="4 5">
    <name type="scientific">Pseudorhodobacter antarcticus</name>
    <dbReference type="NCBI Taxonomy" id="1077947"/>
    <lineage>
        <taxon>Bacteria</taxon>
        <taxon>Pseudomonadati</taxon>
        <taxon>Pseudomonadota</taxon>
        <taxon>Alphaproteobacteria</taxon>
        <taxon>Rhodobacterales</taxon>
        <taxon>Paracoccaceae</taxon>
        <taxon>Pseudorhodobacter</taxon>
    </lineage>
</organism>
<name>A0A1H8LQF7_9RHOB</name>
<evidence type="ECO:0000313" key="5">
    <source>
        <dbReference type="Proteomes" id="UP000183002"/>
    </source>
</evidence>
<dbReference type="InterPro" id="IPR036513">
    <property type="entry name" value="STAS_dom_sf"/>
</dbReference>
<dbReference type="InterPro" id="IPR002645">
    <property type="entry name" value="STAS_dom"/>
</dbReference>
<accession>A0A1H8LQF7</accession>
<keyword evidence="2" id="KW-0472">Membrane</keyword>
<comment type="function">
    <text evidence="1">Could be part of an ABC transporter complex.</text>
</comment>
<dbReference type="NCBIfam" id="TIGR00056">
    <property type="entry name" value="MlaE family lipid ABC transporter permease subunit"/>
    <property type="match status" value="1"/>
</dbReference>
<dbReference type="STRING" id="1077947.SAMN05216227_104418"/>
<dbReference type="GO" id="GO:0005548">
    <property type="term" value="F:phospholipid transporter activity"/>
    <property type="evidence" value="ECO:0007669"/>
    <property type="project" value="TreeGrafter"/>
</dbReference>
<dbReference type="OrthoDB" id="9805022at2"/>
<comment type="subcellular location">
    <subcellularLocation>
        <location evidence="2">Cell inner membrane</location>
        <topology evidence="2">Multi-pass membrane protein</topology>
    </subcellularLocation>
</comment>
<evidence type="ECO:0000259" key="3">
    <source>
        <dbReference type="PROSITE" id="PS50801"/>
    </source>
</evidence>
<evidence type="ECO:0000313" key="4">
    <source>
        <dbReference type="EMBL" id="SEO07349.1"/>
    </source>
</evidence>
<dbReference type="InterPro" id="IPR058548">
    <property type="entry name" value="MlaB-like_STAS"/>
</dbReference>
<dbReference type="PANTHER" id="PTHR30188:SF3">
    <property type="entry name" value="ABC TRANSPORTER PERMEASE"/>
    <property type="match status" value="1"/>
</dbReference>
<dbReference type="Pfam" id="PF13466">
    <property type="entry name" value="STAS_2"/>
    <property type="match status" value="1"/>
</dbReference>
<comment type="similarity">
    <text evidence="2">Belongs to the MlaE permease family.</text>
</comment>